<proteinExistence type="predicted"/>
<evidence type="ECO:0000313" key="2">
    <source>
        <dbReference type="Proteomes" id="UP000054560"/>
    </source>
</evidence>
<sequence length="179" mass="19607">MKLSDLIENTQPIRPSATYLKQRATQEAGEEKGVKQIVPYELKRLVEYLVLKCSDEPNILLEEGVPTEQAAIRECLATGEEFPSNASPHSFASCLLDLCASFEDSVIPKTFTRMAVSAASAEVNQVLMVSGEIAVCCTSLFADVLLDTELFTLEGMGSKKGRYLFMYNALTETARANSP</sequence>
<name>A0A0L0G912_9EUKA</name>
<evidence type="ECO:0000313" key="1">
    <source>
        <dbReference type="EMBL" id="KNC84733.1"/>
    </source>
</evidence>
<dbReference type="InterPro" id="IPR008936">
    <property type="entry name" value="Rho_GTPase_activation_prot"/>
</dbReference>
<gene>
    <name evidence="1" type="ORF">SARC_03046</name>
</gene>
<protein>
    <recommendedName>
        <fullName evidence="3">Rho-GAP domain-containing protein</fullName>
    </recommendedName>
</protein>
<accession>A0A0L0G912</accession>
<dbReference type="Gene3D" id="1.10.555.10">
    <property type="entry name" value="Rho GTPase activation protein"/>
    <property type="match status" value="1"/>
</dbReference>
<dbReference type="GeneID" id="25903550"/>
<dbReference type="RefSeq" id="XP_014158635.1">
    <property type="nucleotide sequence ID" value="XM_014303160.1"/>
</dbReference>
<evidence type="ECO:0008006" key="3">
    <source>
        <dbReference type="Google" id="ProtNLM"/>
    </source>
</evidence>
<dbReference type="EMBL" id="KQ241744">
    <property type="protein sequence ID" value="KNC84733.1"/>
    <property type="molecule type" value="Genomic_DNA"/>
</dbReference>
<organism evidence="1 2">
    <name type="scientific">Sphaeroforma arctica JP610</name>
    <dbReference type="NCBI Taxonomy" id="667725"/>
    <lineage>
        <taxon>Eukaryota</taxon>
        <taxon>Ichthyosporea</taxon>
        <taxon>Ichthyophonida</taxon>
        <taxon>Sphaeroforma</taxon>
    </lineage>
</organism>
<dbReference type="AlphaFoldDB" id="A0A0L0G912"/>
<reference evidence="1 2" key="1">
    <citation type="submission" date="2011-02" db="EMBL/GenBank/DDBJ databases">
        <title>The Genome Sequence of Sphaeroforma arctica JP610.</title>
        <authorList>
            <consortium name="The Broad Institute Genome Sequencing Platform"/>
            <person name="Russ C."/>
            <person name="Cuomo C."/>
            <person name="Young S.K."/>
            <person name="Zeng Q."/>
            <person name="Gargeya S."/>
            <person name="Alvarado L."/>
            <person name="Berlin A."/>
            <person name="Chapman S.B."/>
            <person name="Chen Z."/>
            <person name="Freedman E."/>
            <person name="Gellesch M."/>
            <person name="Goldberg J."/>
            <person name="Griggs A."/>
            <person name="Gujja S."/>
            <person name="Heilman E."/>
            <person name="Heiman D."/>
            <person name="Howarth C."/>
            <person name="Mehta T."/>
            <person name="Neiman D."/>
            <person name="Pearson M."/>
            <person name="Roberts A."/>
            <person name="Saif S."/>
            <person name="Shea T."/>
            <person name="Shenoy N."/>
            <person name="Sisk P."/>
            <person name="Stolte C."/>
            <person name="Sykes S."/>
            <person name="White J."/>
            <person name="Yandava C."/>
            <person name="Burger G."/>
            <person name="Gray M.W."/>
            <person name="Holland P.W.H."/>
            <person name="King N."/>
            <person name="Lang F.B.F."/>
            <person name="Roger A.J."/>
            <person name="Ruiz-Trillo I."/>
            <person name="Haas B."/>
            <person name="Nusbaum C."/>
            <person name="Birren B."/>
        </authorList>
    </citation>
    <scope>NUCLEOTIDE SEQUENCE [LARGE SCALE GENOMIC DNA]</scope>
    <source>
        <strain evidence="1 2">JP610</strain>
    </source>
</reference>
<dbReference type="Proteomes" id="UP000054560">
    <property type="component" value="Unassembled WGS sequence"/>
</dbReference>
<dbReference type="SUPFAM" id="SSF48350">
    <property type="entry name" value="GTPase activation domain, GAP"/>
    <property type="match status" value="1"/>
</dbReference>
<keyword evidence="2" id="KW-1185">Reference proteome</keyword>